<evidence type="ECO:0000256" key="3">
    <source>
        <dbReference type="ARBA" id="ARBA00022475"/>
    </source>
</evidence>
<dbReference type="GO" id="GO:0005886">
    <property type="term" value="C:plasma membrane"/>
    <property type="evidence" value="ECO:0007669"/>
    <property type="project" value="UniProtKB-SubCell"/>
</dbReference>
<evidence type="ECO:0000256" key="1">
    <source>
        <dbReference type="ARBA" id="ARBA00004651"/>
    </source>
</evidence>
<evidence type="ECO:0000256" key="5">
    <source>
        <dbReference type="ARBA" id="ARBA00022673"/>
    </source>
</evidence>
<dbReference type="Proteomes" id="UP000276133">
    <property type="component" value="Unassembled WGS sequence"/>
</dbReference>
<keyword evidence="4" id="KW-0109">Calcium transport</keyword>
<keyword evidence="5" id="KW-0107">Calcium channel</keyword>
<keyword evidence="2" id="KW-0813">Transport</keyword>
<evidence type="ECO:0000256" key="4">
    <source>
        <dbReference type="ARBA" id="ARBA00022568"/>
    </source>
</evidence>
<feature type="non-terminal residue" evidence="11">
    <location>
        <position position="387"/>
    </location>
</feature>
<evidence type="ECO:0000313" key="11">
    <source>
        <dbReference type="EMBL" id="RNA00112.1"/>
    </source>
</evidence>
<evidence type="ECO:0000256" key="2">
    <source>
        <dbReference type="ARBA" id="ARBA00022448"/>
    </source>
</evidence>
<keyword evidence="10" id="KW-0040">ANK repeat</keyword>
<keyword evidence="12" id="KW-1185">Reference proteome</keyword>
<sequence>MGNTTSDVNDSLKAQADSENGPEIYKLANVNGGGELVRLMKIAIAKKDYTELDNFIKTEVVKYLYNDGEGEEIPIEKIVTKRSGDKISKQIPGQSLIKHSEKKGRKTKKICFKLEKVGAVGETLLHLCMLNGTPLFIELGKRLIKIFPNMINDIYLSEDYFGETALHMAIVSEDPAMVKFLLVNGADVHERCCGKFFCPEDQKNNQEHSLSQESPIFSHHTNYMGYAYFGEYALSFAAILKQEECVRLLIASGADPNKQDFNGNTVLHMLVINNNLPMFKLMLEFNASLHIKNRQGLTPLTLAAKLARKEMFQFILEKLRHLWFIYADIACGSYPLATIDTINEDGSTDTTSAIYLVVNGETEEHLELLEGFVIDLLNKKWNSYIRL</sequence>
<keyword evidence="6" id="KW-0677">Repeat</keyword>
<keyword evidence="9" id="KW-0407">Ion channel</keyword>
<evidence type="ECO:0000256" key="9">
    <source>
        <dbReference type="ARBA" id="ARBA00023303"/>
    </source>
</evidence>
<dbReference type="InterPro" id="IPR002110">
    <property type="entry name" value="Ankyrin_rpt"/>
</dbReference>
<dbReference type="GO" id="GO:0098703">
    <property type="term" value="P:calcium ion import across plasma membrane"/>
    <property type="evidence" value="ECO:0007669"/>
    <property type="project" value="TreeGrafter"/>
</dbReference>
<evidence type="ECO:0000313" key="12">
    <source>
        <dbReference type="Proteomes" id="UP000276133"/>
    </source>
</evidence>
<keyword evidence="3" id="KW-1003">Cell membrane</keyword>
<reference evidence="11 12" key="1">
    <citation type="journal article" date="2018" name="Sci. Rep.">
        <title>Genomic signatures of local adaptation to the degree of environmental predictability in rotifers.</title>
        <authorList>
            <person name="Franch-Gras L."/>
            <person name="Hahn C."/>
            <person name="Garcia-Roger E.M."/>
            <person name="Carmona M.J."/>
            <person name="Serra M."/>
            <person name="Gomez A."/>
        </authorList>
    </citation>
    <scope>NUCLEOTIDE SEQUENCE [LARGE SCALE GENOMIC DNA]</scope>
    <source>
        <strain evidence="11">HYR1</strain>
    </source>
</reference>
<dbReference type="PROSITE" id="PS50088">
    <property type="entry name" value="ANK_REPEAT"/>
    <property type="match status" value="3"/>
</dbReference>
<name>A0A3M7PLW8_BRAPC</name>
<dbReference type="Gene3D" id="1.25.40.20">
    <property type="entry name" value="Ankyrin repeat-containing domain"/>
    <property type="match status" value="1"/>
</dbReference>
<evidence type="ECO:0000256" key="10">
    <source>
        <dbReference type="PROSITE-ProRule" id="PRU00023"/>
    </source>
</evidence>
<dbReference type="SUPFAM" id="SSF48403">
    <property type="entry name" value="Ankyrin repeat"/>
    <property type="match status" value="1"/>
</dbReference>
<keyword evidence="7" id="KW-0106">Calcium</keyword>
<dbReference type="AlphaFoldDB" id="A0A3M7PLW8"/>
<evidence type="ECO:0000256" key="7">
    <source>
        <dbReference type="ARBA" id="ARBA00022837"/>
    </source>
</evidence>
<evidence type="ECO:0000256" key="8">
    <source>
        <dbReference type="ARBA" id="ARBA00023065"/>
    </source>
</evidence>
<evidence type="ECO:0000256" key="6">
    <source>
        <dbReference type="ARBA" id="ARBA00022737"/>
    </source>
</evidence>
<dbReference type="OrthoDB" id="533508at2759"/>
<dbReference type="PANTHER" id="PTHR10582:SF28">
    <property type="entry name" value="NANCHUNG, ISOFORM B"/>
    <property type="match status" value="1"/>
</dbReference>
<keyword evidence="3" id="KW-0472">Membrane</keyword>
<organism evidence="11 12">
    <name type="scientific">Brachionus plicatilis</name>
    <name type="common">Marine rotifer</name>
    <name type="synonym">Brachionus muelleri</name>
    <dbReference type="NCBI Taxonomy" id="10195"/>
    <lineage>
        <taxon>Eukaryota</taxon>
        <taxon>Metazoa</taxon>
        <taxon>Spiralia</taxon>
        <taxon>Gnathifera</taxon>
        <taxon>Rotifera</taxon>
        <taxon>Eurotatoria</taxon>
        <taxon>Monogononta</taxon>
        <taxon>Pseudotrocha</taxon>
        <taxon>Ploima</taxon>
        <taxon>Brachionidae</taxon>
        <taxon>Brachionus</taxon>
    </lineage>
</organism>
<comment type="subcellular location">
    <subcellularLocation>
        <location evidence="1">Cell membrane</location>
        <topology evidence="1">Multi-pass membrane protein</topology>
    </subcellularLocation>
</comment>
<comment type="caution">
    <text evidence="11">The sequence shown here is derived from an EMBL/GenBank/DDBJ whole genome shotgun (WGS) entry which is preliminary data.</text>
</comment>
<accession>A0A3M7PLW8</accession>
<keyword evidence="8" id="KW-0406">Ion transport</keyword>
<dbReference type="Pfam" id="PF12796">
    <property type="entry name" value="Ank_2"/>
    <property type="match status" value="2"/>
</dbReference>
<protein>
    <submittedName>
        <fullName evidence="11">Transient receptor potential cation channel subfamily V member 6</fullName>
    </submittedName>
</protein>
<dbReference type="STRING" id="10195.A0A3M7PLW8"/>
<keyword evidence="11" id="KW-0675">Receptor</keyword>
<feature type="repeat" description="ANK" evidence="10">
    <location>
        <begin position="229"/>
        <end position="261"/>
    </location>
</feature>
<proteinExistence type="predicted"/>
<dbReference type="PANTHER" id="PTHR10582">
    <property type="entry name" value="TRANSIENT RECEPTOR POTENTIAL ION CHANNEL PROTEIN"/>
    <property type="match status" value="1"/>
</dbReference>
<dbReference type="EMBL" id="REGN01009908">
    <property type="protein sequence ID" value="RNA00112.1"/>
    <property type="molecule type" value="Genomic_DNA"/>
</dbReference>
<dbReference type="PROSITE" id="PS50297">
    <property type="entry name" value="ANK_REP_REGION"/>
    <property type="match status" value="2"/>
</dbReference>
<gene>
    <name evidence="11" type="ORF">BpHYR1_023618</name>
</gene>
<feature type="repeat" description="ANK" evidence="10">
    <location>
        <begin position="262"/>
        <end position="294"/>
    </location>
</feature>
<feature type="repeat" description="ANK" evidence="10">
    <location>
        <begin position="161"/>
        <end position="193"/>
    </location>
</feature>
<dbReference type="InterPro" id="IPR036770">
    <property type="entry name" value="Ankyrin_rpt-contain_sf"/>
</dbReference>
<dbReference type="InterPro" id="IPR024862">
    <property type="entry name" value="TRPV"/>
</dbReference>
<dbReference type="GO" id="GO:0005262">
    <property type="term" value="F:calcium channel activity"/>
    <property type="evidence" value="ECO:0007669"/>
    <property type="project" value="UniProtKB-KW"/>
</dbReference>
<dbReference type="SMART" id="SM00248">
    <property type="entry name" value="ANK"/>
    <property type="match status" value="4"/>
</dbReference>